<evidence type="ECO:0000313" key="6">
    <source>
        <dbReference type="Proteomes" id="UP001595683"/>
    </source>
</evidence>
<dbReference type="CDD" id="cd06911">
    <property type="entry name" value="VirB9_CagX_TrbG"/>
    <property type="match status" value="1"/>
</dbReference>
<name>A0ABV7V3H3_9SPHN</name>
<feature type="compositionally biased region" description="Pro residues" evidence="3">
    <location>
        <begin position="283"/>
        <end position="298"/>
    </location>
</feature>
<evidence type="ECO:0000256" key="2">
    <source>
        <dbReference type="ARBA" id="ARBA00022729"/>
    </source>
</evidence>
<comment type="similarity">
    <text evidence="1">Belongs to the TrbG/VirB9 family.</text>
</comment>
<protein>
    <submittedName>
        <fullName evidence="5">TrbG/VirB9 family P-type conjugative transfer protein</fullName>
    </submittedName>
</protein>
<reference evidence="6" key="1">
    <citation type="journal article" date="2019" name="Int. J. Syst. Evol. Microbiol.">
        <title>The Global Catalogue of Microorganisms (GCM) 10K type strain sequencing project: providing services to taxonomists for standard genome sequencing and annotation.</title>
        <authorList>
            <consortium name="The Broad Institute Genomics Platform"/>
            <consortium name="The Broad Institute Genome Sequencing Center for Infectious Disease"/>
            <person name="Wu L."/>
            <person name="Ma J."/>
        </authorList>
    </citation>
    <scope>NUCLEOTIDE SEQUENCE [LARGE SCALE GENOMIC DNA]</scope>
    <source>
        <strain evidence="6">KCTC 42224</strain>
    </source>
</reference>
<evidence type="ECO:0000256" key="4">
    <source>
        <dbReference type="SAM" id="SignalP"/>
    </source>
</evidence>
<gene>
    <name evidence="5" type="ORF">ACFOOT_09630</name>
</gene>
<sequence>MIRLPTPAIRRALGFALMSLAAAPDAAQADPRVQLLAFHENAVIPVAARPGYEATIAFAEGEQVENIAVGSSAHWQITPNRRADRVFVKPTSARAAPTNMTVITDRHIYLFALHVGLGREPLFLLRFSYPDDPPPQPPAMPAAALTPAEPAQPANPVLDPATFHFGWRQRGARALLPDRVFDDGHAVYLAWPKGRDLPAVLAPAPGGVPAGKGAKARQQAEGPVNYTSQGDYLVVDGGHAVLVLRSGKEEAWLERDAPMAETPTPPLALAAPEPGPAGAAPAAPAPKASPVPPQESAP</sequence>
<evidence type="ECO:0000313" key="5">
    <source>
        <dbReference type="EMBL" id="MFC3671689.1"/>
    </source>
</evidence>
<organism evidence="5 6">
    <name type="scientific">Novosphingobium pokkalii</name>
    <dbReference type="NCBI Taxonomy" id="1770194"/>
    <lineage>
        <taxon>Bacteria</taxon>
        <taxon>Pseudomonadati</taxon>
        <taxon>Pseudomonadota</taxon>
        <taxon>Alphaproteobacteria</taxon>
        <taxon>Sphingomonadales</taxon>
        <taxon>Sphingomonadaceae</taxon>
        <taxon>Novosphingobium</taxon>
    </lineage>
</organism>
<feature type="region of interest" description="Disordered" evidence="3">
    <location>
        <begin position="257"/>
        <end position="298"/>
    </location>
</feature>
<accession>A0ABV7V3H3</accession>
<keyword evidence="2 4" id="KW-0732">Signal</keyword>
<comment type="caution">
    <text evidence="5">The sequence shown here is derived from an EMBL/GenBank/DDBJ whole genome shotgun (WGS) entry which is preliminary data.</text>
</comment>
<keyword evidence="6" id="KW-1185">Reference proteome</keyword>
<proteinExistence type="inferred from homology"/>
<dbReference type="EMBL" id="JBHRYE010000013">
    <property type="protein sequence ID" value="MFC3671689.1"/>
    <property type="molecule type" value="Genomic_DNA"/>
</dbReference>
<dbReference type="InterPro" id="IPR033645">
    <property type="entry name" value="VirB9/CagX/TrbG_C"/>
</dbReference>
<feature type="compositionally biased region" description="Low complexity" evidence="3">
    <location>
        <begin position="259"/>
        <end position="282"/>
    </location>
</feature>
<dbReference type="RefSeq" id="WP_191324353.1">
    <property type="nucleotide sequence ID" value="NZ_BMZP01000008.1"/>
</dbReference>
<evidence type="ECO:0000256" key="3">
    <source>
        <dbReference type="SAM" id="MobiDB-lite"/>
    </source>
</evidence>
<dbReference type="Proteomes" id="UP001595683">
    <property type="component" value="Unassembled WGS sequence"/>
</dbReference>
<feature type="chain" id="PRO_5046359205" evidence="4">
    <location>
        <begin position="30"/>
        <end position="298"/>
    </location>
</feature>
<dbReference type="Gene3D" id="2.60.40.2500">
    <property type="match status" value="1"/>
</dbReference>
<feature type="signal peptide" evidence="4">
    <location>
        <begin position="1"/>
        <end position="29"/>
    </location>
</feature>
<dbReference type="Pfam" id="PF03524">
    <property type="entry name" value="CagX"/>
    <property type="match status" value="1"/>
</dbReference>
<evidence type="ECO:0000256" key="1">
    <source>
        <dbReference type="ARBA" id="ARBA00006135"/>
    </source>
</evidence>
<dbReference type="InterPro" id="IPR010258">
    <property type="entry name" value="Conjugal_tfr_TrbG/VirB9/CagX"/>
</dbReference>
<dbReference type="InterPro" id="IPR038161">
    <property type="entry name" value="VirB9/CagX/TrbG_C_sf"/>
</dbReference>